<evidence type="ECO:0000256" key="4">
    <source>
        <dbReference type="ARBA" id="ARBA00022692"/>
    </source>
</evidence>
<dbReference type="InterPro" id="IPR051389">
    <property type="entry name" value="Cytochrome_c_oxidase_VIc"/>
</dbReference>
<dbReference type="Proteomes" id="UP000292052">
    <property type="component" value="Unassembled WGS sequence"/>
</dbReference>
<dbReference type="InterPro" id="IPR034884">
    <property type="entry name" value="Cytochrome_c_oxidase_VIc/VIIs"/>
</dbReference>
<dbReference type="STRING" id="1661398.A0A482VK07"/>
<comment type="caution">
    <text evidence="10">The sequence shown here is derived from an EMBL/GenBank/DDBJ whole genome shotgun (WGS) entry which is preliminary data.</text>
</comment>
<gene>
    <name evidence="10" type="ORF">BDFB_013259</name>
</gene>
<keyword evidence="4 9" id="KW-0812">Transmembrane</keyword>
<dbReference type="GO" id="GO:0005743">
    <property type="term" value="C:mitochondrial inner membrane"/>
    <property type="evidence" value="ECO:0007669"/>
    <property type="project" value="UniProtKB-SubCell"/>
</dbReference>
<evidence type="ECO:0000256" key="7">
    <source>
        <dbReference type="ARBA" id="ARBA00023128"/>
    </source>
</evidence>
<dbReference type="EMBL" id="QDEB01090258">
    <property type="protein sequence ID" value="RZC33261.1"/>
    <property type="molecule type" value="Genomic_DNA"/>
</dbReference>
<keyword evidence="5" id="KW-0999">Mitochondrion inner membrane</keyword>
<keyword evidence="11" id="KW-1185">Reference proteome</keyword>
<evidence type="ECO:0000313" key="10">
    <source>
        <dbReference type="EMBL" id="RZC33261.1"/>
    </source>
</evidence>
<dbReference type="PANTHER" id="PTHR48416">
    <property type="entry name" value="CYTOCHROME C OXIDASE SUBUNIT 6C"/>
    <property type="match status" value="1"/>
</dbReference>
<dbReference type="Pfam" id="PF02937">
    <property type="entry name" value="COX6C"/>
    <property type="match status" value="1"/>
</dbReference>
<name>A0A482VK07_ASBVE</name>
<accession>A0A482VK07</accession>
<comment type="pathway">
    <text evidence="2">Energy metabolism; oxidative phosphorylation.</text>
</comment>
<evidence type="ECO:0000256" key="6">
    <source>
        <dbReference type="ARBA" id="ARBA00022989"/>
    </source>
</evidence>
<dbReference type="SUPFAM" id="SSF81415">
    <property type="entry name" value="Mitochondrial cytochrome c oxidase subunit VIc"/>
    <property type="match status" value="1"/>
</dbReference>
<evidence type="ECO:0000256" key="1">
    <source>
        <dbReference type="ARBA" id="ARBA00004434"/>
    </source>
</evidence>
<dbReference type="UniPathway" id="UPA00705"/>
<evidence type="ECO:0000256" key="5">
    <source>
        <dbReference type="ARBA" id="ARBA00022792"/>
    </source>
</evidence>
<evidence type="ECO:0000256" key="3">
    <source>
        <dbReference type="ARBA" id="ARBA00007204"/>
    </source>
</evidence>
<dbReference type="Gene3D" id="4.10.93.10">
    <property type="entry name" value="Mitochondrial cytochrome c oxidase subunit VIc/VIIs"/>
    <property type="match status" value="1"/>
</dbReference>
<dbReference type="CDD" id="cd22901">
    <property type="entry name" value="CcO_VIc"/>
    <property type="match status" value="1"/>
</dbReference>
<dbReference type="GO" id="GO:0006119">
    <property type="term" value="P:oxidative phosphorylation"/>
    <property type="evidence" value="ECO:0007669"/>
    <property type="project" value="UniProtKB-UniPathway"/>
</dbReference>
<comment type="similarity">
    <text evidence="3">Belongs to the cytochrome c oxidase subunit 6c family.</text>
</comment>
<dbReference type="AlphaFoldDB" id="A0A482VK07"/>
<keyword evidence="6 9" id="KW-1133">Transmembrane helix</keyword>
<dbReference type="InterPro" id="IPR037169">
    <property type="entry name" value="Cytochrome_c_oxidase_VIc_sf"/>
</dbReference>
<keyword evidence="8 9" id="KW-0472">Membrane</keyword>
<evidence type="ECO:0000256" key="8">
    <source>
        <dbReference type="ARBA" id="ARBA00023136"/>
    </source>
</evidence>
<protein>
    <submittedName>
        <fullName evidence="10">COX6C domain containing protein</fullName>
    </submittedName>
</protein>
<proteinExistence type="inferred from homology"/>
<reference evidence="10 11" key="1">
    <citation type="submission" date="2017-03" db="EMBL/GenBank/DDBJ databases">
        <title>Genome of the blue death feigning beetle - Asbolus verrucosus.</title>
        <authorList>
            <person name="Rider S.D."/>
        </authorList>
    </citation>
    <scope>NUCLEOTIDE SEQUENCE [LARGE SCALE GENOMIC DNA]</scope>
    <source>
        <strain evidence="10">Butters</strain>
        <tissue evidence="10">Head and leg muscle</tissue>
    </source>
</reference>
<evidence type="ECO:0000313" key="11">
    <source>
        <dbReference type="Proteomes" id="UP000292052"/>
    </source>
</evidence>
<feature type="transmembrane region" description="Helical" evidence="9">
    <location>
        <begin position="25"/>
        <end position="43"/>
    </location>
</feature>
<keyword evidence="7" id="KW-0496">Mitochondrion</keyword>
<evidence type="ECO:0000256" key="2">
    <source>
        <dbReference type="ARBA" id="ARBA00004673"/>
    </source>
</evidence>
<evidence type="ECO:0000256" key="9">
    <source>
        <dbReference type="SAM" id="Phobius"/>
    </source>
</evidence>
<dbReference type="OrthoDB" id="10051322at2759"/>
<dbReference type="PANTHER" id="PTHR48416:SF1">
    <property type="entry name" value="CYTOCHROME C OXIDASE SUBUNIT 6C"/>
    <property type="match status" value="1"/>
</dbReference>
<comment type="subcellular location">
    <subcellularLocation>
        <location evidence="1">Mitochondrion inner membrane</location>
        <topology evidence="1">Single-pass membrane protein</topology>
    </subcellularLocation>
</comment>
<sequence length="84" mass="9730">MSEEAGKIPKPLMRGMLHSQIKRNLIITGINCILAGCYMKFIFGNGRKAKYAEFYKNYDIDKEFERMRVKGLFDSCDPLEESDD</sequence>
<organism evidence="10 11">
    <name type="scientific">Asbolus verrucosus</name>
    <name type="common">Desert ironclad beetle</name>
    <dbReference type="NCBI Taxonomy" id="1661398"/>
    <lineage>
        <taxon>Eukaryota</taxon>
        <taxon>Metazoa</taxon>
        <taxon>Ecdysozoa</taxon>
        <taxon>Arthropoda</taxon>
        <taxon>Hexapoda</taxon>
        <taxon>Insecta</taxon>
        <taxon>Pterygota</taxon>
        <taxon>Neoptera</taxon>
        <taxon>Endopterygota</taxon>
        <taxon>Coleoptera</taxon>
        <taxon>Polyphaga</taxon>
        <taxon>Cucujiformia</taxon>
        <taxon>Tenebrionidae</taxon>
        <taxon>Pimeliinae</taxon>
        <taxon>Asbolus</taxon>
    </lineage>
</organism>